<dbReference type="Gene3D" id="1.10.1400.10">
    <property type="match status" value="1"/>
</dbReference>
<feature type="signal peptide" evidence="5">
    <location>
        <begin position="1"/>
        <end position="25"/>
    </location>
</feature>
<dbReference type="PANTHER" id="PTHR34218">
    <property type="entry name" value="PEPTIDASE S45 PENICILLIN AMIDASE"/>
    <property type="match status" value="1"/>
</dbReference>
<evidence type="ECO:0000313" key="7">
    <source>
        <dbReference type="Proteomes" id="UP001057520"/>
    </source>
</evidence>
<dbReference type="EMBL" id="CP096040">
    <property type="protein sequence ID" value="USQ94542.1"/>
    <property type="molecule type" value="Genomic_DNA"/>
</dbReference>
<evidence type="ECO:0000256" key="4">
    <source>
        <dbReference type="ARBA" id="ARBA00023145"/>
    </source>
</evidence>
<dbReference type="Proteomes" id="UP001057520">
    <property type="component" value="Chromosome"/>
</dbReference>
<accession>A0ABY4ZR97</accession>
<dbReference type="InterPro" id="IPR014395">
    <property type="entry name" value="Pen/GL7ACA/AHL_acylase"/>
</dbReference>
<name>A0ABY4ZR97_9CAUL</name>
<keyword evidence="3" id="KW-0378">Hydrolase</keyword>
<keyword evidence="2 5" id="KW-0732">Signal</keyword>
<keyword evidence="7" id="KW-1185">Reference proteome</keyword>
<evidence type="ECO:0000256" key="1">
    <source>
        <dbReference type="ARBA" id="ARBA00006586"/>
    </source>
</evidence>
<dbReference type="Gene3D" id="1.10.439.10">
    <property type="entry name" value="Penicillin Amidohydrolase, domain 1"/>
    <property type="match status" value="1"/>
</dbReference>
<evidence type="ECO:0000256" key="5">
    <source>
        <dbReference type="SAM" id="SignalP"/>
    </source>
</evidence>
<sequence>MRKRTFLGLSLGLGVGSLTAGLSQAAPKSFAGRGEILWDRYGVPHIYGKDDAAVFYGFGWAQAQNHGDVVIHLYGEARGRAAEYWGESFADSDRWMLANDVPRRAASWYRAESAAFRANLDAFAEGINAYAKAHPDKIDPAVKVVLPVTGEDVMAHAHRLMQYIYIAPREKTLGGSNPAANAGSNAWAVAPSKSTSGNAMLLANPHLPWPTSYFTYFEADLNGPGYQIYGATQVGLPVLRFAFNQRMGFTNTVNTLLGSTNYELKLADGGYVFDGKVLPFQTRQASFKIKGADGALRTETLTIRSSVHGPVFERPDGKTVALRVAGLDRPGGLSQYWEMGLSKSFAQFEKALRKLQVAKFNIVYADKEGHIQFLDNGILPKHDKGDLAYWNGFVPGDTSATLWTDILSYDDLPKVTDPASGFVQNANDPPWVSTWPQAIRYEDFPPYVAPNGPMSLRAQQSTHLLADKAKLSFEDFVARKHSHHTLMADRVLPDLIAAAQGDPDPEVQAAVALLKGWDRQTTGDSRAALLFETWAAKFSPNNFLVQANYKVKWSPADPISTPNGVADPAKAVEFLKAAIAEAKAKYGAIDRPFGEVSRFAIDDVDLPGNGGFGNTGLFRTITWGPLKDGRRLPQHGETWVSMVEFSTPIKAVGLMSYGNASQPGSKHRADQLKHLSENTLRTLWTTRAEVEKNLEARTPF</sequence>
<dbReference type="Gene3D" id="3.60.20.10">
    <property type="entry name" value="Glutamine Phosphoribosylpyrophosphate, subunit 1, domain 1"/>
    <property type="match status" value="1"/>
</dbReference>
<dbReference type="InterPro" id="IPR002692">
    <property type="entry name" value="S45"/>
</dbReference>
<dbReference type="SUPFAM" id="SSF56235">
    <property type="entry name" value="N-terminal nucleophile aminohydrolases (Ntn hydrolases)"/>
    <property type="match status" value="1"/>
</dbReference>
<feature type="chain" id="PRO_5046682555" evidence="5">
    <location>
        <begin position="26"/>
        <end position="700"/>
    </location>
</feature>
<evidence type="ECO:0000256" key="2">
    <source>
        <dbReference type="ARBA" id="ARBA00022729"/>
    </source>
</evidence>
<dbReference type="InterPro" id="IPR043147">
    <property type="entry name" value="Penicillin_amidase_A-knob"/>
</dbReference>
<dbReference type="InterPro" id="IPR029055">
    <property type="entry name" value="Ntn_hydrolases_N"/>
</dbReference>
<dbReference type="InterPro" id="IPR023343">
    <property type="entry name" value="Penicillin_amidase_dom1"/>
</dbReference>
<gene>
    <name evidence="6" type="ORF">MZV50_18415</name>
</gene>
<dbReference type="PANTHER" id="PTHR34218:SF3">
    <property type="entry name" value="ACYL-HOMOSERINE LACTONE ACYLASE PVDQ"/>
    <property type="match status" value="1"/>
</dbReference>
<organism evidence="6 7">
    <name type="scientific">Caulobacter segnis</name>
    <dbReference type="NCBI Taxonomy" id="88688"/>
    <lineage>
        <taxon>Bacteria</taxon>
        <taxon>Pseudomonadati</taxon>
        <taxon>Pseudomonadota</taxon>
        <taxon>Alphaproteobacteria</taxon>
        <taxon>Caulobacterales</taxon>
        <taxon>Caulobacteraceae</taxon>
        <taxon>Caulobacter</taxon>
    </lineage>
</organism>
<reference evidence="6 7" key="1">
    <citation type="submission" date="2022-04" db="EMBL/GenBank/DDBJ databases">
        <title>Genome sequence of soybean root-associated Caulobacter segnis RL271.</title>
        <authorList>
            <person name="Longley R."/>
            <person name="Bonito G."/>
            <person name="Trigodet F."/>
            <person name="Crosson S."/>
            <person name="Fiebig A."/>
        </authorList>
    </citation>
    <scope>NUCLEOTIDE SEQUENCE [LARGE SCALE GENOMIC DNA]</scope>
    <source>
        <strain evidence="6 7">RL271</strain>
    </source>
</reference>
<evidence type="ECO:0000313" key="6">
    <source>
        <dbReference type="EMBL" id="USQ94542.1"/>
    </source>
</evidence>
<protein>
    <submittedName>
        <fullName evidence="6">Penicillin acylase family protein</fullName>
    </submittedName>
</protein>
<comment type="similarity">
    <text evidence="1">Belongs to the peptidase S45 family.</text>
</comment>
<dbReference type="Gene3D" id="2.30.120.10">
    <property type="match status" value="1"/>
</dbReference>
<proteinExistence type="inferred from homology"/>
<evidence type="ECO:0000256" key="3">
    <source>
        <dbReference type="ARBA" id="ARBA00022801"/>
    </source>
</evidence>
<dbReference type="Pfam" id="PF01804">
    <property type="entry name" value="Penicil_amidase"/>
    <property type="match status" value="1"/>
</dbReference>
<keyword evidence="4" id="KW-0865">Zymogen</keyword>
<dbReference type="InterPro" id="IPR043146">
    <property type="entry name" value="Penicillin_amidase_N_B-knob"/>
</dbReference>
<dbReference type="PIRSF" id="PIRSF001227">
    <property type="entry name" value="Pen_acylase"/>
    <property type="match status" value="1"/>
</dbReference>